<dbReference type="Proteomes" id="UP000295600">
    <property type="component" value="Unassembled WGS sequence"/>
</dbReference>
<gene>
    <name evidence="2" type="ORF">EV202_105104</name>
</gene>
<dbReference type="RefSeq" id="WP_165899390.1">
    <property type="nucleotide sequence ID" value="NZ_SLXB01000005.1"/>
</dbReference>
<organism evidence="2 3">
    <name type="scientific">Prevotella heparinolytica</name>
    <dbReference type="NCBI Taxonomy" id="28113"/>
    <lineage>
        <taxon>Bacteria</taxon>
        <taxon>Pseudomonadati</taxon>
        <taxon>Bacteroidota</taxon>
        <taxon>Bacteroidia</taxon>
        <taxon>Bacteroidales</taxon>
        <taxon>Bacteroidaceae</taxon>
        <taxon>Bacteroides</taxon>
    </lineage>
</organism>
<feature type="chain" id="PRO_5020634325" evidence="1">
    <location>
        <begin position="22"/>
        <end position="70"/>
    </location>
</feature>
<keyword evidence="1" id="KW-0732">Signal</keyword>
<name>A0A4R2LM77_9BACE</name>
<protein>
    <submittedName>
        <fullName evidence="2">Uncharacterized protein DUF5043</fullName>
    </submittedName>
</protein>
<evidence type="ECO:0000313" key="2">
    <source>
        <dbReference type="EMBL" id="TCO94405.1"/>
    </source>
</evidence>
<dbReference type="EMBL" id="SLXB01000005">
    <property type="protein sequence ID" value="TCO94405.1"/>
    <property type="molecule type" value="Genomic_DNA"/>
</dbReference>
<accession>A0A4R2LM77</accession>
<reference evidence="2 3" key="1">
    <citation type="submission" date="2019-03" db="EMBL/GenBank/DDBJ databases">
        <title>Genomic Encyclopedia of Type Strains, Phase IV (KMG-IV): sequencing the most valuable type-strain genomes for metagenomic binning, comparative biology and taxonomic classification.</title>
        <authorList>
            <person name="Goeker M."/>
        </authorList>
    </citation>
    <scope>NUCLEOTIDE SEQUENCE [LARGE SCALE GENOMIC DNA]</scope>
    <source>
        <strain evidence="2 3">DSM 23917</strain>
    </source>
</reference>
<evidence type="ECO:0000313" key="3">
    <source>
        <dbReference type="Proteomes" id="UP000295600"/>
    </source>
</evidence>
<evidence type="ECO:0000256" key="1">
    <source>
        <dbReference type="SAM" id="SignalP"/>
    </source>
</evidence>
<feature type="signal peptide" evidence="1">
    <location>
        <begin position="1"/>
        <end position="21"/>
    </location>
</feature>
<comment type="caution">
    <text evidence="2">The sequence shown here is derived from an EMBL/GenBank/DDBJ whole genome shotgun (WGS) entry which is preliminary data.</text>
</comment>
<proteinExistence type="predicted"/>
<sequence length="70" mass="7928">MKTLNISFLLFFCAVYAAAQANYYTETKTFKENGYAYQCDVSYGLVKCIIKPPVLDNILQIDLHQVTLGL</sequence>
<dbReference type="AlphaFoldDB" id="A0A4R2LM77"/>